<dbReference type="PANTHER" id="PTHR10900:SF77">
    <property type="entry name" value="FI19380P1"/>
    <property type="match status" value="1"/>
</dbReference>
<dbReference type="EMBL" id="JAGTXB010000003">
    <property type="protein sequence ID" value="MBS0027547.1"/>
    <property type="molecule type" value="Genomic_DNA"/>
</dbReference>
<dbReference type="PROSITE" id="PS51257">
    <property type="entry name" value="PROKAR_LIPOPROTEIN"/>
    <property type="match status" value="1"/>
</dbReference>
<keyword evidence="1" id="KW-0732">Signal</keyword>
<feature type="chain" id="PRO_5045992981" evidence="1">
    <location>
        <begin position="17"/>
        <end position="393"/>
    </location>
</feature>
<dbReference type="PANTHER" id="PTHR10900">
    <property type="entry name" value="PERIOSTIN-RELATED"/>
    <property type="match status" value="1"/>
</dbReference>
<proteinExistence type="predicted"/>
<dbReference type="SUPFAM" id="SSF82153">
    <property type="entry name" value="FAS1 domain"/>
    <property type="match status" value="2"/>
</dbReference>
<dbReference type="InterPro" id="IPR000782">
    <property type="entry name" value="FAS1_domain"/>
</dbReference>
<evidence type="ECO:0000313" key="4">
    <source>
        <dbReference type="Proteomes" id="UP000676386"/>
    </source>
</evidence>
<dbReference type="Proteomes" id="UP000676386">
    <property type="component" value="Unassembled WGS sequence"/>
</dbReference>
<evidence type="ECO:0000259" key="2">
    <source>
        <dbReference type="PROSITE" id="PS50213"/>
    </source>
</evidence>
<name>A0ABS5IX49_9BACT</name>
<feature type="domain" description="FAS1" evidence="2">
    <location>
        <begin position="38"/>
        <end position="188"/>
    </location>
</feature>
<dbReference type="InterPro" id="IPR050904">
    <property type="entry name" value="Adhesion/Biosynth-related"/>
</dbReference>
<evidence type="ECO:0000256" key="1">
    <source>
        <dbReference type="SAM" id="SignalP"/>
    </source>
</evidence>
<feature type="signal peptide" evidence="1">
    <location>
        <begin position="1"/>
        <end position="16"/>
    </location>
</feature>
<evidence type="ECO:0000313" key="3">
    <source>
        <dbReference type="EMBL" id="MBS0027547.1"/>
    </source>
</evidence>
<organism evidence="3 4">
    <name type="scientific">Chitinophaga hostae</name>
    <dbReference type="NCBI Taxonomy" id="2831022"/>
    <lineage>
        <taxon>Bacteria</taxon>
        <taxon>Pseudomonadati</taxon>
        <taxon>Bacteroidota</taxon>
        <taxon>Chitinophagia</taxon>
        <taxon>Chitinophagales</taxon>
        <taxon>Chitinophagaceae</taxon>
        <taxon>Chitinophaga</taxon>
    </lineage>
</organism>
<dbReference type="PROSITE" id="PS50213">
    <property type="entry name" value="FAS1"/>
    <property type="match status" value="1"/>
</dbReference>
<comment type="caution">
    <text evidence="3">The sequence shown here is derived from an EMBL/GenBank/DDBJ whole genome shotgun (WGS) entry which is preliminary data.</text>
</comment>
<dbReference type="Gene3D" id="2.30.180.10">
    <property type="entry name" value="FAS1 domain"/>
    <property type="match status" value="2"/>
</dbReference>
<reference evidence="3 4" key="1">
    <citation type="submission" date="2021-04" db="EMBL/GenBank/DDBJ databases">
        <title>Chitinophaga sp. nov., isolated from the rhizosphere soil.</title>
        <authorList>
            <person name="He S."/>
        </authorList>
    </citation>
    <scope>NUCLEOTIDE SEQUENCE [LARGE SCALE GENOMIC DNA]</scope>
    <source>
        <strain evidence="3 4">2R12</strain>
    </source>
</reference>
<dbReference type="RefSeq" id="WP_211972637.1">
    <property type="nucleotide sequence ID" value="NZ_CBFHAM010000033.1"/>
</dbReference>
<gene>
    <name evidence="3" type="ORF">KE626_09535</name>
</gene>
<sequence>MTSKIPLLLLFLLAFAACRKQDIEPEPVGEPVPHESGPDKTWQQQLTASSYTRFREAWQRSGMDQKVKQDGAGFHTLIVPTDKAFDEAGWTPEKIKTAESEVLDELLSYYIMPARLLPENIAAVKGSAPAVTLSSRSLDRENWYQDYVDFQFLAKSGDNLLVNGIALGKWGQQLEGTNGVIYSIDHLISKPQQTMWEYLQSQPRFSLYVDALLICDSLYQSAYIPQPLSLLKSASSFAQFTLFAPNNDAFIKNGFHNAEDILQYCLRSWPLPPPDYDENMYYQQPVISIDSILMACGPEVANASQLTGTEARVGPVFFSNDLVWNATALSGLELYAGQPYNSPPVGISLSFIDNNGQPGIRRINTNYPYIGLKSANIRVINGVVHEIGDLFKR</sequence>
<dbReference type="SMART" id="SM00554">
    <property type="entry name" value="FAS1"/>
    <property type="match status" value="1"/>
</dbReference>
<keyword evidence="4" id="KW-1185">Reference proteome</keyword>
<protein>
    <submittedName>
        <fullName evidence="3">Fasciclin domain-containing protein</fullName>
    </submittedName>
</protein>
<accession>A0ABS5IX49</accession>
<dbReference type="InterPro" id="IPR036378">
    <property type="entry name" value="FAS1_dom_sf"/>
</dbReference>
<dbReference type="Pfam" id="PF02469">
    <property type="entry name" value="Fasciclin"/>
    <property type="match status" value="1"/>
</dbReference>